<dbReference type="Proteomes" id="UP001060215">
    <property type="component" value="Chromosome 3"/>
</dbReference>
<name>A0ACC0II24_9ERIC</name>
<reference evidence="1 2" key="1">
    <citation type="journal article" date="2022" name="Plant J.">
        <title>Chromosome-level genome of Camellia lanceoleosa provides a valuable resource for understanding genome evolution and self-incompatibility.</title>
        <authorList>
            <person name="Gong W."/>
            <person name="Xiao S."/>
            <person name="Wang L."/>
            <person name="Liao Z."/>
            <person name="Chang Y."/>
            <person name="Mo W."/>
            <person name="Hu G."/>
            <person name="Li W."/>
            <person name="Zhao G."/>
            <person name="Zhu H."/>
            <person name="Hu X."/>
            <person name="Ji K."/>
            <person name="Xiang X."/>
            <person name="Song Q."/>
            <person name="Yuan D."/>
            <person name="Jin S."/>
            <person name="Zhang L."/>
        </authorList>
    </citation>
    <scope>NUCLEOTIDE SEQUENCE [LARGE SCALE GENOMIC DNA]</scope>
    <source>
        <strain evidence="1">SQ_2022a</strain>
    </source>
</reference>
<comment type="caution">
    <text evidence="1">The sequence shown here is derived from an EMBL/GenBank/DDBJ whole genome shotgun (WGS) entry which is preliminary data.</text>
</comment>
<sequence>MEGKQSPMVHSIDSFSCFFPSSLCFSLDNPILFKSELVIASAFEWHRLNDSGQPSKTGNSIHVGWQAPSTTFIKLNTNGQPKAVLAKLVERSLFTAAHNTTTISLIKETCNRTKFPQICISTLEADNRSFTANLSSLCGIATQQSAAKANLTLSKVTELLKNSTVYGIWESLQVCQYVYNQSNYRIANEGVPAIHRGDFKTAHQMVGLVNKAASDCNETRLEILSQANTLLFRLTVDTMAMLHLLF</sequence>
<evidence type="ECO:0000313" key="2">
    <source>
        <dbReference type="Proteomes" id="UP001060215"/>
    </source>
</evidence>
<proteinExistence type="predicted"/>
<protein>
    <submittedName>
        <fullName evidence="1">Uncharacterized protein</fullName>
    </submittedName>
</protein>
<gene>
    <name evidence="1" type="ORF">LOK49_LG02G02269</name>
</gene>
<organism evidence="1 2">
    <name type="scientific">Camellia lanceoleosa</name>
    <dbReference type="NCBI Taxonomy" id="1840588"/>
    <lineage>
        <taxon>Eukaryota</taxon>
        <taxon>Viridiplantae</taxon>
        <taxon>Streptophyta</taxon>
        <taxon>Embryophyta</taxon>
        <taxon>Tracheophyta</taxon>
        <taxon>Spermatophyta</taxon>
        <taxon>Magnoliopsida</taxon>
        <taxon>eudicotyledons</taxon>
        <taxon>Gunneridae</taxon>
        <taxon>Pentapetalae</taxon>
        <taxon>asterids</taxon>
        <taxon>Ericales</taxon>
        <taxon>Theaceae</taxon>
        <taxon>Camellia</taxon>
    </lineage>
</organism>
<accession>A0ACC0II24</accession>
<keyword evidence="2" id="KW-1185">Reference proteome</keyword>
<dbReference type="EMBL" id="CM045760">
    <property type="protein sequence ID" value="KAI8025057.1"/>
    <property type="molecule type" value="Genomic_DNA"/>
</dbReference>
<evidence type="ECO:0000313" key="1">
    <source>
        <dbReference type="EMBL" id="KAI8025057.1"/>
    </source>
</evidence>